<keyword evidence="7" id="KW-1185">Reference proteome</keyword>
<evidence type="ECO:0000313" key="6">
    <source>
        <dbReference type="EMBL" id="KON87984.1"/>
    </source>
</evidence>
<organism evidence="6 7">
    <name type="scientific">Sporosarcina globispora</name>
    <name type="common">Bacillus globisporus</name>
    <dbReference type="NCBI Taxonomy" id="1459"/>
    <lineage>
        <taxon>Bacteria</taxon>
        <taxon>Bacillati</taxon>
        <taxon>Bacillota</taxon>
        <taxon>Bacilli</taxon>
        <taxon>Bacillales</taxon>
        <taxon>Caryophanaceae</taxon>
        <taxon>Sporosarcina</taxon>
    </lineage>
</organism>
<dbReference type="Pfam" id="PF08352">
    <property type="entry name" value="oligo_HPY"/>
    <property type="match status" value="1"/>
</dbReference>
<name>A0A0M0GDR8_SPOGL</name>
<dbReference type="PANTHER" id="PTHR43776">
    <property type="entry name" value="TRANSPORT ATP-BINDING PROTEIN"/>
    <property type="match status" value="1"/>
</dbReference>
<proteinExistence type="inferred from homology"/>
<evidence type="ECO:0000256" key="4">
    <source>
        <dbReference type="ARBA" id="ARBA00022840"/>
    </source>
</evidence>
<dbReference type="PATRIC" id="fig|1459.3.peg.3215"/>
<keyword evidence="4" id="KW-0067">ATP-binding</keyword>
<evidence type="ECO:0000256" key="3">
    <source>
        <dbReference type="ARBA" id="ARBA00022741"/>
    </source>
</evidence>
<dbReference type="PROSITE" id="PS00211">
    <property type="entry name" value="ABC_TRANSPORTER_1"/>
    <property type="match status" value="1"/>
</dbReference>
<protein>
    <recommendedName>
        <fullName evidence="5">ABC transporter domain-containing protein</fullName>
    </recommendedName>
</protein>
<dbReference type="SMART" id="SM00382">
    <property type="entry name" value="AAA"/>
    <property type="match status" value="1"/>
</dbReference>
<dbReference type="InterPro" id="IPR013563">
    <property type="entry name" value="Oligopep_ABC_C"/>
</dbReference>
<evidence type="ECO:0000259" key="5">
    <source>
        <dbReference type="PROSITE" id="PS50893"/>
    </source>
</evidence>
<evidence type="ECO:0000313" key="7">
    <source>
        <dbReference type="Proteomes" id="UP000037109"/>
    </source>
</evidence>
<dbReference type="NCBIfam" id="NF008453">
    <property type="entry name" value="PRK11308.1"/>
    <property type="match status" value="1"/>
</dbReference>
<comment type="caution">
    <text evidence="6">The sequence shown here is derived from an EMBL/GenBank/DDBJ whole genome shotgun (WGS) entry which is preliminary data.</text>
</comment>
<dbReference type="CDD" id="cd03257">
    <property type="entry name" value="ABC_NikE_OppD_transporters"/>
    <property type="match status" value="1"/>
</dbReference>
<keyword evidence="3" id="KW-0547">Nucleotide-binding</keyword>
<dbReference type="GO" id="GO:0055085">
    <property type="term" value="P:transmembrane transport"/>
    <property type="evidence" value="ECO:0007669"/>
    <property type="project" value="UniProtKB-ARBA"/>
</dbReference>
<dbReference type="InterPro" id="IPR027417">
    <property type="entry name" value="P-loop_NTPase"/>
</dbReference>
<dbReference type="Gene3D" id="3.40.50.300">
    <property type="entry name" value="P-loop containing nucleotide triphosphate hydrolases"/>
    <property type="match status" value="1"/>
</dbReference>
<reference evidence="7" key="1">
    <citation type="submission" date="2015-07" db="EMBL/GenBank/DDBJ databases">
        <title>Fjat-10036 dsm4.</title>
        <authorList>
            <person name="Liu B."/>
            <person name="Wang J."/>
            <person name="Zhu Y."/>
            <person name="Liu G."/>
            <person name="Chen Q."/>
            <person name="Chen Z."/>
            <person name="Lan J."/>
            <person name="Che J."/>
            <person name="Ge C."/>
            <person name="Shi H."/>
            <person name="Pan Z."/>
            <person name="Liu X."/>
        </authorList>
    </citation>
    <scope>NUCLEOTIDE SEQUENCE [LARGE SCALE GENOMIC DNA]</scope>
    <source>
        <strain evidence="7">DSM 4</strain>
    </source>
</reference>
<dbReference type="PROSITE" id="PS50893">
    <property type="entry name" value="ABC_TRANSPORTER_2"/>
    <property type="match status" value="1"/>
</dbReference>
<evidence type="ECO:0000256" key="2">
    <source>
        <dbReference type="ARBA" id="ARBA00022448"/>
    </source>
</evidence>
<dbReference type="SUPFAM" id="SSF52540">
    <property type="entry name" value="P-loop containing nucleoside triphosphate hydrolases"/>
    <property type="match status" value="1"/>
</dbReference>
<feature type="domain" description="ABC transporter" evidence="5">
    <location>
        <begin position="5"/>
        <end position="256"/>
    </location>
</feature>
<dbReference type="InterPro" id="IPR017871">
    <property type="entry name" value="ABC_transporter-like_CS"/>
</dbReference>
<dbReference type="Pfam" id="PF00005">
    <property type="entry name" value="ABC_tran"/>
    <property type="match status" value="1"/>
</dbReference>
<comment type="similarity">
    <text evidence="1">Belongs to the ABC transporter superfamily.</text>
</comment>
<gene>
    <name evidence="6" type="ORF">AF332_14895</name>
</gene>
<dbReference type="OrthoDB" id="9802264at2"/>
<dbReference type="GO" id="GO:0005524">
    <property type="term" value="F:ATP binding"/>
    <property type="evidence" value="ECO:0007669"/>
    <property type="project" value="UniProtKB-KW"/>
</dbReference>
<dbReference type="EMBL" id="LGUF01000007">
    <property type="protein sequence ID" value="KON87984.1"/>
    <property type="molecule type" value="Genomic_DNA"/>
</dbReference>
<sequence>MESLLKLTGVEKNFHINRGLFKRNNKVLKAVDGVEFNIEKGETFGLVGESGCGKSTLGKLIVKLLNPSSGNIYFNGRDITKISKKEHLQYTRDIQMIFQDPFSSFNPRQKVIDILMEPLDIHFKSLSIDKKRKVVEELLERVGLTANQANRYPHQFSGGQRQRIGIARALSLNPKLIVCDEPVSALDVSIQSQIINLLKDIQKDLGISYLFIAHNLGVVKHISDRIGVMYLGNIVETASKEDLFENPLHPYTKALISSVPKEHPDEKKERIVLRGEIPSPSEPPVGCKFHTRCPLAQEICRKEVPVLEMKIENHRVACHLI</sequence>
<dbReference type="AlphaFoldDB" id="A0A0M0GDR8"/>
<dbReference type="InterPro" id="IPR003439">
    <property type="entry name" value="ABC_transporter-like_ATP-bd"/>
</dbReference>
<evidence type="ECO:0000256" key="1">
    <source>
        <dbReference type="ARBA" id="ARBA00005417"/>
    </source>
</evidence>
<dbReference type="GO" id="GO:0016887">
    <property type="term" value="F:ATP hydrolysis activity"/>
    <property type="evidence" value="ECO:0007669"/>
    <property type="project" value="InterPro"/>
</dbReference>
<dbReference type="GO" id="GO:0015833">
    <property type="term" value="P:peptide transport"/>
    <property type="evidence" value="ECO:0007669"/>
    <property type="project" value="InterPro"/>
</dbReference>
<dbReference type="RefSeq" id="WP_053435344.1">
    <property type="nucleotide sequence ID" value="NZ_LGUF01000007.1"/>
</dbReference>
<keyword evidence="2" id="KW-0813">Transport</keyword>
<dbReference type="PANTHER" id="PTHR43776:SF8">
    <property type="entry name" value="ABC TRANSPORTER, ATP-BINDING PROTEIN"/>
    <property type="match status" value="1"/>
</dbReference>
<accession>A0A0M0GDR8</accession>
<dbReference type="InterPro" id="IPR003593">
    <property type="entry name" value="AAA+_ATPase"/>
</dbReference>
<dbReference type="STRING" id="1459.AF332_14895"/>
<dbReference type="NCBIfam" id="TIGR01727">
    <property type="entry name" value="oligo_HPY"/>
    <property type="match status" value="1"/>
</dbReference>
<dbReference type="Proteomes" id="UP000037109">
    <property type="component" value="Unassembled WGS sequence"/>
</dbReference>
<dbReference type="InterPro" id="IPR050319">
    <property type="entry name" value="ABC_transp_ATP-bind"/>
</dbReference>
<dbReference type="FunFam" id="3.40.50.300:FF:000016">
    <property type="entry name" value="Oligopeptide ABC transporter ATP-binding component"/>
    <property type="match status" value="1"/>
</dbReference>